<keyword evidence="2" id="KW-1185">Reference proteome</keyword>
<sequence length="70" mass="7849">MQELVIVLVLIENQDAKAGGIERATTHEALKVVEGKQRHSNALLQNRPEYQSLHLNCRNAHSHKVNVNSP</sequence>
<protein>
    <submittedName>
        <fullName evidence="1">Uncharacterized protein</fullName>
    </submittedName>
</protein>
<proteinExistence type="predicted"/>
<dbReference type="EMBL" id="JAOVZR010000001">
    <property type="protein sequence ID" value="MCY0146837.1"/>
    <property type="molecule type" value="Genomic_DNA"/>
</dbReference>
<evidence type="ECO:0000313" key="1">
    <source>
        <dbReference type="EMBL" id="MCY0146837.1"/>
    </source>
</evidence>
<organism evidence="1 2">
    <name type="scientific">Hoeflea algicola</name>
    <dbReference type="NCBI Taxonomy" id="2983763"/>
    <lineage>
        <taxon>Bacteria</taxon>
        <taxon>Pseudomonadati</taxon>
        <taxon>Pseudomonadota</taxon>
        <taxon>Alphaproteobacteria</taxon>
        <taxon>Hyphomicrobiales</taxon>
        <taxon>Rhizobiaceae</taxon>
        <taxon>Hoeflea</taxon>
    </lineage>
</organism>
<evidence type="ECO:0000313" key="2">
    <source>
        <dbReference type="Proteomes" id="UP001073227"/>
    </source>
</evidence>
<reference evidence="1" key="1">
    <citation type="submission" date="2022-10" db="EMBL/GenBank/DDBJ databases">
        <title>Hoeflea sp. G2-23, isolated from marine algae.</title>
        <authorList>
            <person name="Kristyanto S."/>
            <person name="Kim J.M."/>
            <person name="Jeon C.O."/>
        </authorList>
    </citation>
    <scope>NUCLEOTIDE SEQUENCE</scope>
    <source>
        <strain evidence="1">G2-23</strain>
    </source>
</reference>
<accession>A0ABT3Z520</accession>
<comment type="caution">
    <text evidence="1">The sequence shown here is derived from an EMBL/GenBank/DDBJ whole genome shotgun (WGS) entry which is preliminary data.</text>
</comment>
<dbReference type="RefSeq" id="WP_267652477.1">
    <property type="nucleotide sequence ID" value="NZ_JAOVZR010000001.1"/>
</dbReference>
<dbReference type="Proteomes" id="UP001073227">
    <property type="component" value="Unassembled WGS sequence"/>
</dbReference>
<name>A0ABT3Z520_9HYPH</name>
<gene>
    <name evidence="1" type="ORF">OEG84_03675</name>
</gene>